<dbReference type="EMBL" id="CAJVPD010000249">
    <property type="protein sequence ID" value="CAG8395695.1"/>
    <property type="molecule type" value="Genomic_DNA"/>
</dbReference>
<comment type="caution">
    <text evidence="2">The sequence shown here is derived from an EMBL/GenBank/DDBJ whole genome shotgun (WGS) entry which is preliminary data.</text>
</comment>
<gene>
    <name evidence="2" type="ORF">PSALAMII_LOCUS7131</name>
</gene>
<evidence type="ECO:0000313" key="3">
    <source>
        <dbReference type="Proteomes" id="UP001152592"/>
    </source>
</evidence>
<feature type="region of interest" description="Disordered" evidence="1">
    <location>
        <begin position="1"/>
        <end position="48"/>
    </location>
</feature>
<reference evidence="2" key="1">
    <citation type="submission" date="2021-07" db="EMBL/GenBank/DDBJ databases">
        <authorList>
            <person name="Branca A.L. A."/>
        </authorList>
    </citation>
    <scope>NUCLEOTIDE SEQUENCE</scope>
</reference>
<proteinExistence type="predicted"/>
<dbReference type="AlphaFoldDB" id="A0A9W4NQ96"/>
<protein>
    <submittedName>
        <fullName evidence="2">Uncharacterized protein</fullName>
    </submittedName>
</protein>
<accession>A0A9W4NQ96</accession>
<evidence type="ECO:0000256" key="1">
    <source>
        <dbReference type="SAM" id="MobiDB-lite"/>
    </source>
</evidence>
<sequence>MAADSMSQPKHSDHERSAIHKYFLRSQSRSHSKTPSLTINSTLSSSSNSALISPVDFEPLPELLYSESKPGVNTSIASMQEIEEELDRSPTNLQKAGYNPVWTSVLGYPGEIPEDIKEFICPEVEQGNYLVGQLSSIFWLKGVEFLNELIRDPGHKLQDDIYRIQLADGRRWFFIVEILFDQGMIPWRYMNRISFEIESLDEALPEFSIGQNLAAKGQIPPQITTSAQSYRTESLFPFFRSPVPLQIHAAKLNWNRNKGKFAKGIESVLGDTVKGRRLYRGVTQKAVVSLMALFCPVHSSAYADNEFGPGIYTSPSLQAAMTYCIPGSALLVFEDPQNLSRHTLGGGEWDTVVRFWTGLQVGDLAERVPPNWRGVDILEGAISRGETGPRTGRVEGEDIQVVGVSFRSFASLASALRMVIWVA</sequence>
<feature type="compositionally biased region" description="Low complexity" evidence="1">
    <location>
        <begin position="36"/>
        <end position="48"/>
    </location>
</feature>
<name>A0A9W4NQ96_9EURO</name>
<feature type="compositionally biased region" description="Polar residues" evidence="1">
    <location>
        <begin position="25"/>
        <end position="35"/>
    </location>
</feature>
<evidence type="ECO:0000313" key="2">
    <source>
        <dbReference type="EMBL" id="CAG8395695.1"/>
    </source>
</evidence>
<dbReference type="OrthoDB" id="10263760at2759"/>
<dbReference type="Proteomes" id="UP001152592">
    <property type="component" value="Unassembled WGS sequence"/>
</dbReference>
<organism evidence="2 3">
    <name type="scientific">Penicillium salamii</name>
    <dbReference type="NCBI Taxonomy" id="1612424"/>
    <lineage>
        <taxon>Eukaryota</taxon>
        <taxon>Fungi</taxon>
        <taxon>Dikarya</taxon>
        <taxon>Ascomycota</taxon>
        <taxon>Pezizomycotina</taxon>
        <taxon>Eurotiomycetes</taxon>
        <taxon>Eurotiomycetidae</taxon>
        <taxon>Eurotiales</taxon>
        <taxon>Aspergillaceae</taxon>
        <taxon>Penicillium</taxon>
    </lineage>
</organism>